<evidence type="ECO:0000259" key="5">
    <source>
        <dbReference type="Pfam" id="PF00582"/>
    </source>
</evidence>
<feature type="domain" description="UspA" evidence="5">
    <location>
        <begin position="4"/>
        <end position="142"/>
    </location>
</feature>
<evidence type="ECO:0000313" key="7">
    <source>
        <dbReference type="Proteomes" id="UP000593994"/>
    </source>
</evidence>
<comment type="subcellular location">
    <subcellularLocation>
        <location evidence="1">Cytoplasm</location>
    </subcellularLocation>
</comment>
<keyword evidence="7" id="KW-1185">Reference proteome</keyword>
<dbReference type="AlphaFoldDB" id="A0A7S7LXB0"/>
<comment type="similarity">
    <text evidence="2">Belongs to the universal stress protein A family.</text>
</comment>
<evidence type="ECO:0000313" key="6">
    <source>
        <dbReference type="EMBL" id="QOY53183.1"/>
    </source>
</evidence>
<proteinExistence type="inferred from homology"/>
<organism evidence="6 7">
    <name type="scientific">Candidatus Sulfurimonas baltica</name>
    <dbReference type="NCBI Taxonomy" id="2740404"/>
    <lineage>
        <taxon>Bacteria</taxon>
        <taxon>Pseudomonadati</taxon>
        <taxon>Campylobacterota</taxon>
        <taxon>Epsilonproteobacteria</taxon>
        <taxon>Campylobacterales</taxon>
        <taxon>Sulfurimonadaceae</taxon>
        <taxon>Sulfurimonas</taxon>
    </lineage>
</organism>
<accession>A0A7S7LXB0</accession>
<dbReference type="GO" id="GO:0005737">
    <property type="term" value="C:cytoplasm"/>
    <property type="evidence" value="ECO:0007669"/>
    <property type="project" value="UniProtKB-SubCell"/>
</dbReference>
<dbReference type="PANTHER" id="PTHR47892">
    <property type="entry name" value="UNIVERSAL STRESS PROTEIN E"/>
    <property type="match status" value="1"/>
</dbReference>
<gene>
    <name evidence="6" type="ORF">HUE88_05760</name>
</gene>
<dbReference type="Pfam" id="PF00582">
    <property type="entry name" value="Usp"/>
    <property type="match status" value="2"/>
</dbReference>
<dbReference type="InterPro" id="IPR006015">
    <property type="entry name" value="Universal_stress_UspA"/>
</dbReference>
<evidence type="ECO:0000256" key="2">
    <source>
        <dbReference type="ARBA" id="ARBA00008791"/>
    </source>
</evidence>
<evidence type="ECO:0000256" key="3">
    <source>
        <dbReference type="ARBA" id="ARBA00022490"/>
    </source>
</evidence>
<evidence type="ECO:0000256" key="4">
    <source>
        <dbReference type="ARBA" id="ARBA00037131"/>
    </source>
</evidence>
<keyword evidence="3" id="KW-0963">Cytoplasm</keyword>
<protein>
    <submittedName>
        <fullName evidence="6">Universal stress protein</fullName>
    </submittedName>
</protein>
<dbReference type="Gene3D" id="3.40.50.12370">
    <property type="match status" value="1"/>
</dbReference>
<dbReference type="EMBL" id="CP054492">
    <property type="protein sequence ID" value="QOY53183.1"/>
    <property type="molecule type" value="Genomic_DNA"/>
</dbReference>
<dbReference type="PANTHER" id="PTHR47892:SF1">
    <property type="entry name" value="UNIVERSAL STRESS PROTEIN E"/>
    <property type="match status" value="1"/>
</dbReference>
<comment type="function">
    <text evidence="4">Required for resistance to DNA-damaging agents.</text>
</comment>
<name>A0A7S7LXB0_9BACT</name>
<sequence length="325" mass="36711">MKRFKNILCVLESEEDCHPILERAITLAETNQAILTIVTVVPHITVDFNLFKDDPDIDLQTIMENEKKEKLDSLVKSFLHKIKIETRTLSGVPFLEIIYDVLRNGHDLVIKMPEIADWLDHLFGSNDMHLLRKCPCPVWLIKPDSPKSYHNILAAVDLDSDDAEQLEASQKALNLQILQMASSLAVNDFSQLHVVHVWDAPAESLMHSPFIKMTKEEIDDYANRVKDQQEEKLNTFLHDAIDSQVGNMLDYLKPNIHLIKGLASQSIPQLAKKIEADIIVMGTVARTGIPGFIMGNTAETILNQIHCSVLAIKPPEFITPVKLEE</sequence>
<feature type="domain" description="UspA" evidence="5">
    <location>
        <begin position="149"/>
        <end position="313"/>
    </location>
</feature>
<dbReference type="KEGG" id="sbal:HUE88_05760"/>
<dbReference type="RefSeq" id="WP_194371999.1">
    <property type="nucleotide sequence ID" value="NZ_CP054492.1"/>
</dbReference>
<evidence type="ECO:0000256" key="1">
    <source>
        <dbReference type="ARBA" id="ARBA00004496"/>
    </source>
</evidence>
<dbReference type="InterPro" id="IPR006016">
    <property type="entry name" value="UspA"/>
</dbReference>
<dbReference type="SUPFAM" id="SSF52402">
    <property type="entry name" value="Adenine nucleotide alpha hydrolases-like"/>
    <property type="match status" value="2"/>
</dbReference>
<reference evidence="6 7" key="1">
    <citation type="submission" date="2020-05" db="EMBL/GenBank/DDBJ databases">
        <title>Sulfurimonas marisnigri, sp. nov., and Sulfurimonas baltica, sp. nov., manganese oxide reducing chemolithoautotrophs of the class Epsilonproteobacteria isolated from the pelagic redoxclines of the Black and Baltic Seas and emended description of the genus Sulfurimonas.</title>
        <authorList>
            <person name="Henkel J.V."/>
            <person name="Laudan C."/>
            <person name="Werner J."/>
            <person name="Neu T."/>
            <person name="Plewe S."/>
            <person name="Sproer C."/>
            <person name="Bunk B."/>
            <person name="Schulz-Vogt H.N."/>
        </authorList>
    </citation>
    <scope>NUCLEOTIDE SEQUENCE [LARGE SCALE GENOMIC DNA]</scope>
    <source>
        <strain evidence="6 7">GD2</strain>
    </source>
</reference>
<dbReference type="PRINTS" id="PR01438">
    <property type="entry name" value="UNVRSLSTRESS"/>
</dbReference>
<dbReference type="Proteomes" id="UP000593994">
    <property type="component" value="Chromosome"/>
</dbReference>